<dbReference type="GO" id="GO:1901982">
    <property type="term" value="F:maltose binding"/>
    <property type="evidence" value="ECO:0007669"/>
    <property type="project" value="TreeGrafter"/>
</dbReference>
<reference evidence="4 5" key="1">
    <citation type="journal article" date="2019" name="Emerg. Microbes Infect.">
        <title>Comprehensive subspecies identification of 175 nontuberculous mycobacteria species based on 7547 genomic profiles.</title>
        <authorList>
            <person name="Matsumoto Y."/>
            <person name="Kinjo T."/>
            <person name="Motooka D."/>
            <person name="Nabeya D."/>
            <person name="Jung N."/>
            <person name="Uechi K."/>
            <person name="Horii T."/>
            <person name="Iida T."/>
            <person name="Fujita J."/>
            <person name="Nakamura S."/>
        </authorList>
    </citation>
    <scope>NUCLEOTIDE SEQUENCE [LARGE SCALE GENOMIC DNA]</scope>
    <source>
        <strain evidence="4 5">JCM 30275</strain>
    </source>
</reference>
<dbReference type="Pfam" id="PF01547">
    <property type="entry name" value="SBP_bac_1"/>
    <property type="match status" value="1"/>
</dbReference>
<evidence type="ECO:0000313" key="4">
    <source>
        <dbReference type="EMBL" id="BBZ77171.1"/>
    </source>
</evidence>
<evidence type="ECO:0000256" key="3">
    <source>
        <dbReference type="ARBA" id="ARBA00022729"/>
    </source>
</evidence>
<dbReference type="PANTHER" id="PTHR30061:SF50">
    <property type="entry name" value="MALTOSE_MALTODEXTRIN-BINDING PERIPLASMIC PROTEIN"/>
    <property type="match status" value="1"/>
</dbReference>
<accession>A0A6N4WDA1</accession>
<organism evidence="4 5">
    <name type="scientific">Mycolicibacterium anyangense</name>
    <dbReference type="NCBI Taxonomy" id="1431246"/>
    <lineage>
        <taxon>Bacteria</taxon>
        <taxon>Bacillati</taxon>
        <taxon>Actinomycetota</taxon>
        <taxon>Actinomycetes</taxon>
        <taxon>Mycobacteriales</taxon>
        <taxon>Mycobacteriaceae</taxon>
        <taxon>Mycolicibacterium</taxon>
    </lineage>
</organism>
<dbReference type="InterPro" id="IPR006059">
    <property type="entry name" value="SBP"/>
</dbReference>
<keyword evidence="2" id="KW-0813">Transport</keyword>
<keyword evidence="5" id="KW-1185">Reference proteome</keyword>
<dbReference type="PANTHER" id="PTHR30061">
    <property type="entry name" value="MALTOSE-BINDING PERIPLASMIC PROTEIN"/>
    <property type="match status" value="1"/>
</dbReference>
<protein>
    <submittedName>
        <fullName evidence="4">ABC transporter substrate-binding protein</fullName>
    </submittedName>
</protein>
<dbReference type="EMBL" id="AP022620">
    <property type="protein sequence ID" value="BBZ77171.1"/>
    <property type="molecule type" value="Genomic_DNA"/>
</dbReference>
<keyword evidence="3" id="KW-0732">Signal</keyword>
<dbReference type="KEGG" id="many:MANY_25080"/>
<dbReference type="GO" id="GO:0042956">
    <property type="term" value="P:maltodextrin transmembrane transport"/>
    <property type="evidence" value="ECO:0007669"/>
    <property type="project" value="TreeGrafter"/>
</dbReference>
<proteinExistence type="inferred from homology"/>
<name>A0A6N4WDA1_9MYCO</name>
<dbReference type="Gene3D" id="3.40.190.10">
    <property type="entry name" value="Periplasmic binding protein-like II"/>
    <property type="match status" value="1"/>
</dbReference>
<evidence type="ECO:0000256" key="2">
    <source>
        <dbReference type="ARBA" id="ARBA00022448"/>
    </source>
</evidence>
<dbReference type="Proteomes" id="UP000467249">
    <property type="component" value="Chromosome"/>
</dbReference>
<dbReference type="SUPFAM" id="SSF53850">
    <property type="entry name" value="Periplasmic binding protein-like II"/>
    <property type="match status" value="1"/>
</dbReference>
<comment type="similarity">
    <text evidence="1">Belongs to the bacterial solute-binding protein 1 family.</text>
</comment>
<evidence type="ECO:0000256" key="1">
    <source>
        <dbReference type="ARBA" id="ARBA00008520"/>
    </source>
</evidence>
<gene>
    <name evidence="4" type="ORF">MANY_25080</name>
</gene>
<dbReference type="CDD" id="cd14750">
    <property type="entry name" value="PBP2_TMBP"/>
    <property type="match status" value="1"/>
</dbReference>
<evidence type="ECO:0000313" key="5">
    <source>
        <dbReference type="Proteomes" id="UP000467249"/>
    </source>
</evidence>
<sequence>MGAAAVAALTTASLISACGSTDDGLVVSLYTPASETATFTAVAKRCNEQLGSRFRIEQRSLPKAADDQRLQLARRLTGNDRTLDLMALDVVWTAEFAEAGWALPLSDDPAGQAEADAKADTLPGPLETAKWQGKLYAAPVTTNTQLLWYRADLVAPPPDTWDGMIAEATRLHAEGKPSWIAVQAKQYEGLVVWFNTLLESAGGQVLSDDGKRVTLTDTPEHRAATVKALQIIKSVATAPGADPSVTQTDEGTARLALEQGKAALEVNWPFVFASMLENAVKGGVPFLPLNDKPELAGSINDAGTFSPTDDQFTVAFDAAKEVFGFAPYPGVIPGQPTRVTLGGLNIAVAKTTRHPAESFEAIRCIRNLENQKYTSIEGGLPAVRTSLYSDPDFQKKYPQYAIIRDQLTTAAVRPATPNYQAVSTRISATLAPITQIDPDKTADELTEQVQKAIDGKGLIP</sequence>
<dbReference type="GO" id="GO:0015768">
    <property type="term" value="P:maltose transport"/>
    <property type="evidence" value="ECO:0007669"/>
    <property type="project" value="TreeGrafter"/>
</dbReference>
<dbReference type="AlphaFoldDB" id="A0A6N4WDA1"/>
<dbReference type="GO" id="GO:0055052">
    <property type="term" value="C:ATP-binding cassette (ABC) transporter complex, substrate-binding subunit-containing"/>
    <property type="evidence" value="ECO:0007669"/>
    <property type="project" value="TreeGrafter"/>
</dbReference>